<evidence type="ECO:0000256" key="14">
    <source>
        <dbReference type="ARBA" id="ARBA00023136"/>
    </source>
</evidence>
<keyword evidence="10" id="KW-0862">Zinc</keyword>
<dbReference type="HAMAP" id="MF_01458">
    <property type="entry name" value="FtsH"/>
    <property type="match status" value="1"/>
</dbReference>
<keyword evidence="15" id="KW-0812">Transmembrane</keyword>
<protein>
    <recommendedName>
        <fullName evidence="16">AAA+ ATPase domain-containing protein</fullName>
    </recommendedName>
</protein>
<dbReference type="InterPro" id="IPR003960">
    <property type="entry name" value="ATPase_AAA_CS"/>
</dbReference>
<evidence type="ECO:0000313" key="18">
    <source>
        <dbReference type="Proteomes" id="UP001215151"/>
    </source>
</evidence>
<dbReference type="GO" id="GO:0007005">
    <property type="term" value="P:mitochondrion organization"/>
    <property type="evidence" value="ECO:0007669"/>
    <property type="project" value="TreeGrafter"/>
</dbReference>
<comment type="cofactor">
    <cofactor evidence="1">
        <name>Zn(2+)</name>
        <dbReference type="ChEBI" id="CHEBI:29105"/>
    </cofactor>
</comment>
<dbReference type="InterPro" id="IPR003593">
    <property type="entry name" value="AAA+_ATPase"/>
</dbReference>
<dbReference type="InterPro" id="IPR027417">
    <property type="entry name" value="P-loop_NTPase"/>
</dbReference>
<dbReference type="GO" id="GO:0016887">
    <property type="term" value="F:ATP hydrolysis activity"/>
    <property type="evidence" value="ECO:0007669"/>
    <property type="project" value="InterPro"/>
</dbReference>
<dbReference type="PANTHER" id="PTHR23076">
    <property type="entry name" value="METALLOPROTEASE M41 FTSH"/>
    <property type="match status" value="1"/>
</dbReference>
<dbReference type="InterPro" id="IPR037219">
    <property type="entry name" value="Peptidase_M41-like"/>
</dbReference>
<accession>A0AAD7TW90</accession>
<evidence type="ECO:0000256" key="4">
    <source>
        <dbReference type="ARBA" id="ARBA00010044"/>
    </source>
</evidence>
<comment type="similarity">
    <text evidence="5">In the N-terminal section; belongs to the AAA ATPase family.</text>
</comment>
<name>A0AAD7TW90_9APHY</name>
<dbReference type="Gene3D" id="3.40.50.300">
    <property type="entry name" value="P-loop containing nucleotide triphosphate hydrolases"/>
    <property type="match status" value="1"/>
</dbReference>
<evidence type="ECO:0000256" key="2">
    <source>
        <dbReference type="ARBA" id="ARBA00004173"/>
    </source>
</evidence>
<comment type="caution">
    <text evidence="17">The sequence shown here is derived from an EMBL/GenBank/DDBJ whole genome shotgun (WGS) entry which is preliminary data.</text>
</comment>
<dbReference type="EMBL" id="JAPEVG010000121">
    <property type="protein sequence ID" value="KAJ8482143.1"/>
    <property type="molecule type" value="Genomic_DNA"/>
</dbReference>
<dbReference type="Pfam" id="PF00004">
    <property type="entry name" value="AAA"/>
    <property type="match status" value="1"/>
</dbReference>
<dbReference type="SMART" id="SM00382">
    <property type="entry name" value="AAA"/>
    <property type="match status" value="1"/>
</dbReference>
<evidence type="ECO:0000256" key="11">
    <source>
        <dbReference type="ARBA" id="ARBA00022840"/>
    </source>
</evidence>
<dbReference type="Pfam" id="PF17862">
    <property type="entry name" value="AAA_lid_3"/>
    <property type="match status" value="1"/>
</dbReference>
<evidence type="ECO:0000256" key="1">
    <source>
        <dbReference type="ARBA" id="ARBA00001947"/>
    </source>
</evidence>
<keyword evidence="12" id="KW-0482">Metalloprotease</keyword>
<evidence type="ECO:0000256" key="15">
    <source>
        <dbReference type="SAM" id="Phobius"/>
    </source>
</evidence>
<reference evidence="17" key="1">
    <citation type="submission" date="2022-11" db="EMBL/GenBank/DDBJ databases">
        <title>Genome Sequence of Cubamyces cubensis.</title>
        <authorList>
            <person name="Buettner E."/>
        </authorList>
    </citation>
    <scope>NUCLEOTIDE SEQUENCE</scope>
    <source>
        <strain evidence="17">MPL-01</strain>
    </source>
</reference>
<keyword evidence="11" id="KW-0067">ATP-binding</keyword>
<dbReference type="Gene3D" id="1.10.8.60">
    <property type="match status" value="1"/>
</dbReference>
<dbReference type="FunFam" id="1.20.58.760:FF:000002">
    <property type="entry name" value="ATP-dependent zinc metalloprotease FtsH"/>
    <property type="match status" value="1"/>
</dbReference>
<evidence type="ECO:0000256" key="10">
    <source>
        <dbReference type="ARBA" id="ARBA00022833"/>
    </source>
</evidence>
<keyword evidence="14 15" id="KW-0472">Membrane</keyword>
<proteinExistence type="inferred from homology"/>
<evidence type="ECO:0000256" key="3">
    <source>
        <dbReference type="ARBA" id="ARBA00004370"/>
    </source>
</evidence>
<dbReference type="GO" id="GO:0004176">
    <property type="term" value="F:ATP-dependent peptidase activity"/>
    <property type="evidence" value="ECO:0007669"/>
    <property type="project" value="InterPro"/>
</dbReference>
<dbReference type="InterPro" id="IPR000642">
    <property type="entry name" value="Peptidase_M41"/>
</dbReference>
<feature type="transmembrane region" description="Helical" evidence="15">
    <location>
        <begin position="279"/>
        <end position="298"/>
    </location>
</feature>
<dbReference type="GO" id="GO:0004222">
    <property type="term" value="F:metalloendopeptidase activity"/>
    <property type="evidence" value="ECO:0007669"/>
    <property type="project" value="InterPro"/>
</dbReference>
<evidence type="ECO:0000256" key="6">
    <source>
        <dbReference type="ARBA" id="ARBA00022670"/>
    </source>
</evidence>
<evidence type="ECO:0000256" key="9">
    <source>
        <dbReference type="ARBA" id="ARBA00022801"/>
    </source>
</evidence>
<dbReference type="GO" id="GO:0141164">
    <property type="term" value="P:mitochondrial protein quality control"/>
    <property type="evidence" value="ECO:0007669"/>
    <property type="project" value="UniProtKB-ARBA"/>
</dbReference>
<dbReference type="SUPFAM" id="SSF140990">
    <property type="entry name" value="FtsH protease domain-like"/>
    <property type="match status" value="1"/>
</dbReference>
<dbReference type="PANTHER" id="PTHR23076:SF97">
    <property type="entry name" value="ATP-DEPENDENT ZINC METALLOPROTEASE YME1L1"/>
    <property type="match status" value="1"/>
</dbReference>
<comment type="similarity">
    <text evidence="4">In the C-terminal section; belongs to the peptidase M41 family.</text>
</comment>
<dbReference type="Gene3D" id="1.20.58.760">
    <property type="entry name" value="Peptidase M41"/>
    <property type="match status" value="1"/>
</dbReference>
<evidence type="ECO:0000256" key="5">
    <source>
        <dbReference type="ARBA" id="ARBA00010550"/>
    </source>
</evidence>
<evidence type="ECO:0000256" key="13">
    <source>
        <dbReference type="ARBA" id="ARBA00023128"/>
    </source>
</evidence>
<dbReference type="InterPro" id="IPR005936">
    <property type="entry name" value="FtsH"/>
</dbReference>
<evidence type="ECO:0000256" key="7">
    <source>
        <dbReference type="ARBA" id="ARBA00022723"/>
    </source>
</evidence>
<keyword evidence="15" id="KW-1133">Transmembrane helix</keyword>
<keyword evidence="8" id="KW-0547">Nucleotide-binding</keyword>
<gene>
    <name evidence="17" type="ORF">ONZ51_g5546</name>
</gene>
<dbReference type="GO" id="GO:0005743">
    <property type="term" value="C:mitochondrial inner membrane"/>
    <property type="evidence" value="ECO:0007669"/>
    <property type="project" value="TreeGrafter"/>
</dbReference>
<dbReference type="InterPro" id="IPR041569">
    <property type="entry name" value="AAA_lid_3"/>
</dbReference>
<dbReference type="GO" id="GO:0005524">
    <property type="term" value="F:ATP binding"/>
    <property type="evidence" value="ECO:0007669"/>
    <property type="project" value="UniProtKB-KW"/>
</dbReference>
<evidence type="ECO:0000313" key="17">
    <source>
        <dbReference type="EMBL" id="KAJ8482143.1"/>
    </source>
</evidence>
<dbReference type="PROSITE" id="PS00674">
    <property type="entry name" value="AAA"/>
    <property type="match status" value="1"/>
</dbReference>
<evidence type="ECO:0000256" key="8">
    <source>
        <dbReference type="ARBA" id="ARBA00022741"/>
    </source>
</evidence>
<organism evidence="17 18">
    <name type="scientific">Trametes cubensis</name>
    <dbReference type="NCBI Taxonomy" id="1111947"/>
    <lineage>
        <taxon>Eukaryota</taxon>
        <taxon>Fungi</taxon>
        <taxon>Dikarya</taxon>
        <taxon>Basidiomycota</taxon>
        <taxon>Agaricomycotina</taxon>
        <taxon>Agaricomycetes</taxon>
        <taxon>Polyporales</taxon>
        <taxon>Polyporaceae</taxon>
        <taxon>Trametes</taxon>
    </lineage>
</organism>
<dbReference type="NCBIfam" id="TIGR01241">
    <property type="entry name" value="FtsH_fam"/>
    <property type="match status" value="1"/>
</dbReference>
<dbReference type="FunFam" id="1.10.8.60:FF:000001">
    <property type="entry name" value="ATP-dependent zinc metalloprotease FtsH"/>
    <property type="match status" value="1"/>
</dbReference>
<keyword evidence="6" id="KW-0645">Protease</keyword>
<dbReference type="AlphaFoldDB" id="A0AAD7TW90"/>
<keyword evidence="18" id="KW-1185">Reference proteome</keyword>
<dbReference type="Proteomes" id="UP001215151">
    <property type="component" value="Unassembled WGS sequence"/>
</dbReference>
<dbReference type="GO" id="GO:0046872">
    <property type="term" value="F:metal ion binding"/>
    <property type="evidence" value="ECO:0007669"/>
    <property type="project" value="UniProtKB-KW"/>
</dbReference>
<dbReference type="SUPFAM" id="SSF52540">
    <property type="entry name" value="P-loop containing nucleoside triphosphate hydrolases"/>
    <property type="match status" value="1"/>
</dbReference>
<keyword evidence="9" id="KW-0378">Hydrolase</keyword>
<dbReference type="FunFam" id="3.40.50.300:FF:000175">
    <property type="entry name" value="ATP-dependent zinc metalloprotease FTSH 4"/>
    <property type="match status" value="1"/>
</dbReference>
<dbReference type="InterPro" id="IPR003959">
    <property type="entry name" value="ATPase_AAA_core"/>
</dbReference>
<dbReference type="CDD" id="cd19501">
    <property type="entry name" value="RecA-like_FtsH"/>
    <property type="match status" value="1"/>
</dbReference>
<comment type="subcellular location">
    <subcellularLocation>
        <location evidence="3">Membrane</location>
    </subcellularLocation>
    <subcellularLocation>
        <location evidence="2">Mitochondrion</location>
    </subcellularLocation>
</comment>
<dbReference type="Pfam" id="PF01434">
    <property type="entry name" value="Peptidase_M41"/>
    <property type="match status" value="1"/>
</dbReference>
<feature type="domain" description="AAA+ ATPase" evidence="16">
    <location>
        <begin position="356"/>
        <end position="492"/>
    </location>
</feature>
<keyword evidence="7" id="KW-0479">Metal-binding</keyword>
<sequence length="773" mass="83304">MSMSAFFRMGTCCTQVRPLRPPPLSLAPFRSLSSLPRYTPLVCAAALPSRKPIATQSRLLSLSSLFRRPTALPGPAVVANISKLEAEADAHPIDVEKQVALFEALVATKVKPALDTVVARWERLCEFDPAHPLIRSDSAFKLYLTALRGLGQDSSINAAVRRRDTLLAASSTAASQVDGEVAQEVASSVQNNSATASATQVSASATSDSAPSTSSQPLTSSQLAAQEVLAGKVPAARPTHTDISALRNALGSGAGVAGNPIVVTLAEPKGAAFIRLARYFISAGLIAFFVLVVLSLWVENSGLLKAGPRQAEFEPIQAKTYKFSDVHGVDEAKAELQEVVEFLKDPSSFATLGGKLPKGVLLTGPPGTGKTMLARAVAGEAGVPFLFASGSEFDEMFVGVGAKRVRELFATARKKQPAIIFIDELDAIGGKRSNRDQHYMKQTLNQLLVEMDGFLQNEGIIVIAATNFPDALDPALVRPGRFDKHVAVPLPDVRGRVQILQHHMKNVTTAPEVDTMVLARGTVGFSGADLQNLVNQAAVKAARDGAKAVDLTHFEWARDRIIMGAERRTTFISEEVKKMTAYHEGGHALVALYTEGAMPLHKVTCVPRGHALGITSQLPKDDRYSVSLKEYLAEIDVCMGGRVAEELVYGPENVTSGASSDLQQATRTARAMVKNWGYSHKIGPVYLSDREDTISPKKKDEIEDEVRSLLIAGESRVTALLKSKADELHRLANALVEHETLDAEEVQKVIRGEPIRNIDEVIKEDLSRLKEEP</sequence>
<evidence type="ECO:0000256" key="12">
    <source>
        <dbReference type="ARBA" id="ARBA00023049"/>
    </source>
</evidence>
<evidence type="ECO:0000259" key="16">
    <source>
        <dbReference type="SMART" id="SM00382"/>
    </source>
</evidence>
<keyword evidence="13" id="KW-0496">Mitochondrion</keyword>